<evidence type="ECO:0000313" key="1">
    <source>
        <dbReference type="EMBL" id="BAJ47742.1"/>
    </source>
</evidence>
<evidence type="ECO:0000313" key="3">
    <source>
        <dbReference type="EMBL" id="BAJ50595.1"/>
    </source>
</evidence>
<dbReference type="EMBL" id="AP011845">
    <property type="protein sequence ID" value="BAJ47742.1"/>
    <property type="molecule type" value="Genomic_DNA"/>
</dbReference>
<dbReference type="AlphaFoldDB" id="E6N625"/>
<reference evidence="1 4" key="1">
    <citation type="journal article" date="2005" name="Environ. Microbiol.">
        <title>Genetic and functional properties of uncultivated thermophilic crenarchaeotes from a subsurface gold mine as revealed by analysis of genome fragments.</title>
        <authorList>
            <person name="Nunoura T."/>
            <person name="Hirayama H."/>
            <person name="Takami H."/>
            <person name="Oida H."/>
            <person name="Nishi S."/>
            <person name="Shimamura S."/>
            <person name="Suzuki Y."/>
            <person name="Inagaki F."/>
            <person name="Takai K."/>
            <person name="Nealson K.H."/>
            <person name="Horikoshi K."/>
        </authorList>
    </citation>
    <scope>NUCLEOTIDE SEQUENCE [LARGE SCALE GENOMIC DNA]</scope>
</reference>
<dbReference type="EMBL" id="AP011893">
    <property type="protein sequence ID" value="BAJ49451.1"/>
    <property type="molecule type" value="Genomic_DNA"/>
</dbReference>
<dbReference type="EMBL" id="BA000048">
    <property type="protein sequence ID" value="BAJ50595.1"/>
    <property type="molecule type" value="Genomic_DNA"/>
</dbReference>
<dbReference type="BioCyc" id="CCAL311458:G131R-750-MONOMER"/>
<evidence type="ECO:0000313" key="2">
    <source>
        <dbReference type="EMBL" id="BAJ49451.1"/>
    </source>
</evidence>
<protein>
    <submittedName>
        <fullName evidence="1">Uncharacterized protein</fullName>
    </submittedName>
</protein>
<gene>
    <name evidence="3" type="ORF">CSUB_C0737</name>
    <name evidence="1" type="ORF">HGMM_F13A09C27</name>
    <name evidence="2" type="ORF">HGMM_F15D08C42</name>
</gene>
<dbReference type="Proteomes" id="UP000008120">
    <property type="component" value="Chromosome"/>
</dbReference>
<dbReference type="KEGG" id="csu:CSUB_C0737"/>
<sequence>MLLCMVGVGMLSSVERLLAEKGVEAGVEAVVYFPFRRPEYVVLLSRLRQGVKVLREPGLNVYLVDKSDFVDDVYNSSYAEVFAHRLLLPHTVVKGEELMQTLEKTYRRETVRQLLKDLVAAHKYAAVNLVAEPRYFLLEKVRRIVEAFPLLRSDFSNILLDERGFEEAASELVSEGLLNRVDGGYSPTLEAVKRFEKLSVLSGLEPLRHINLIKLSKLFSLLVFEATTNLSSQSPPLPDPEQHIHLRTSRGLQPLSKQLDIMEFVHEYFGKEGHVKRVGGLFNSTYVIEVGSEKLFAKRYMSWTDVKWVAARIWTAWIKNFSINPSTRLAKEIYFLDFLRGHGFHTPEIIHVNWRDKILYTTYVEGETLLDAWLSKKPDRAVFADKVGQVLASVHRVGGRLGDCKPESFIKTSDGKIFITDVEQASFDGDPAWDLMELIFYPGHYLEADEAASLAEHVVKGYATVGDTGVIARCLKTSYVRTMSLWTPPWVVMEISDRVKRFLKA</sequence>
<accession>E6N625</accession>
<name>E6N625_CALS0</name>
<dbReference type="SUPFAM" id="SSF56112">
    <property type="entry name" value="Protein kinase-like (PK-like)"/>
    <property type="match status" value="1"/>
</dbReference>
<proteinExistence type="predicted"/>
<dbReference type="InterPro" id="IPR011009">
    <property type="entry name" value="Kinase-like_dom_sf"/>
</dbReference>
<reference evidence="1 4" key="2">
    <citation type="journal article" date="2011" name="Nucleic Acids Res.">
        <title>Insights into the evolution of Archaea and eukaryotic protein modifier systems revealed by the genome of a novel archaeal group.</title>
        <authorList>
            <person name="Nunoura T."/>
            <person name="Takaki Y."/>
            <person name="Kakuta J."/>
            <person name="Nishi S."/>
            <person name="Sugahara J."/>
            <person name="Kazama H."/>
            <person name="Chee G."/>
            <person name="Hattori M."/>
            <person name="Kanai A."/>
            <person name="Atomi H."/>
            <person name="Takai K."/>
            <person name="Takami H."/>
        </authorList>
    </citation>
    <scope>NUCLEOTIDE SEQUENCE [LARGE SCALE GENOMIC DNA]</scope>
</reference>
<organism evidence="1 4">
    <name type="scientific">Caldiarchaeum subterraneum</name>
    <dbReference type="NCBI Taxonomy" id="311458"/>
    <lineage>
        <taxon>Archaea</taxon>
        <taxon>Nitrososphaerota</taxon>
        <taxon>Candidatus Caldarchaeales</taxon>
        <taxon>Candidatus Caldarchaeaceae</taxon>
        <taxon>Candidatus Caldarchaeum</taxon>
    </lineage>
</organism>
<evidence type="ECO:0000313" key="4">
    <source>
        <dbReference type="Proteomes" id="UP000008120"/>
    </source>
</evidence>